<evidence type="ECO:0000313" key="1">
    <source>
        <dbReference type="EMBL" id="CBI76891.1"/>
    </source>
</evidence>
<dbReference type="eggNOG" id="COG3820">
    <property type="taxonomic scope" value="Bacteria"/>
</dbReference>
<dbReference type="Proteomes" id="UP000009101">
    <property type="component" value="Chromosome"/>
</dbReference>
<dbReference type="KEGG" id="bcd:BARCL_1219"/>
<keyword evidence="2" id="KW-1185">Reference proteome</keyword>
<accession>E6YJ53</accession>
<name>E6YJ53_BARC7</name>
<dbReference type="STRING" id="696125.BARCL_1219"/>
<sequence length="276" mass="31130">MSTQLLMPKATAVWLVDNTALSFDQIAEFCQLHVLEVKAIADGEAAQGIRGLNPISSGQLTRSEIARVEADANARLKISESKVRIPQTKRKGARYIPLSRRQDRPNGILWLVLNHPELKDVQIARLIGTTKSTIEQIRHRTHWNSNNLVPLDPVGLGLCSQIDLDFELQRAAKNLPLSVEGDQTLLPTSVTENVNFDKMEFEKTFEKNLDADTVFANLNALQKKISGGGIKIRRAVEARTKILDKLRERAILKSEMRRRSIEKEIPGDKQRENKRN</sequence>
<dbReference type="InterPro" id="IPR010421">
    <property type="entry name" value="TrcR"/>
</dbReference>
<dbReference type="HOGENOM" id="CLU_081814_0_0_5"/>
<dbReference type="OrthoDB" id="9789843at2"/>
<dbReference type="Pfam" id="PF06242">
    <property type="entry name" value="TrcR"/>
    <property type="match status" value="1"/>
</dbReference>
<dbReference type="AlphaFoldDB" id="E6YJ53"/>
<evidence type="ECO:0008006" key="3">
    <source>
        <dbReference type="Google" id="ProtNLM"/>
    </source>
</evidence>
<reference evidence="2" key="1">
    <citation type="submission" date="2009-11" db="EMBL/GenBank/DDBJ databases">
        <title>Genome sequencing of Bartonella species and comparative genomics.</title>
        <authorList>
            <person name="Engel P."/>
            <person name="Salzburger W."/>
            <person name="Marius L."/>
            <person name="Chao-Chin C."/>
            <person name="Soichi M."/>
            <person name="Christa L."/>
            <person name="Alexandra C."/>
            <person name="Aurelie L."/>
            <person name="Claudine M."/>
            <person name="Stephan S.C."/>
            <person name="Christoph D."/>
        </authorList>
    </citation>
    <scope>NUCLEOTIDE SEQUENCE [LARGE SCALE GENOMIC DNA]</scope>
    <source>
        <strain evidence="2">CIP 104772 / 73</strain>
    </source>
</reference>
<proteinExistence type="predicted"/>
<gene>
    <name evidence="1" type="ordered locus">BARCL_1219</name>
</gene>
<dbReference type="EMBL" id="FN645454">
    <property type="protein sequence ID" value="CBI76891.1"/>
    <property type="molecule type" value="Genomic_DNA"/>
</dbReference>
<reference evidence="1 2" key="2">
    <citation type="journal article" date="2011" name="PLoS Genet.">
        <title>Parallel evolution of a type IV secretion system in radiating lineages of the host-restricted bacterial pathogen Bartonella.</title>
        <authorList>
            <person name="Engel P."/>
            <person name="Salzburger W."/>
            <person name="Liesch M."/>
            <person name="Chang C.C."/>
            <person name="Maruyama S."/>
            <person name="Lanz C."/>
            <person name="Calteau A."/>
            <person name="Lajus A."/>
            <person name="Medigue C."/>
            <person name="Schuster S.C."/>
            <person name="Dehio C."/>
        </authorList>
    </citation>
    <scope>NUCLEOTIDE SEQUENCE [LARGE SCALE GENOMIC DNA]</scope>
    <source>
        <strain evidence="2">CIP 104772 / 73</strain>
    </source>
</reference>
<organism evidence="1 2">
    <name type="scientific">Bartonella clarridgeiae (strain CCUG 45776 / CIP 104772 / 73)</name>
    <dbReference type="NCBI Taxonomy" id="696125"/>
    <lineage>
        <taxon>Bacteria</taxon>
        <taxon>Pseudomonadati</taxon>
        <taxon>Pseudomonadota</taxon>
        <taxon>Alphaproteobacteria</taxon>
        <taxon>Hyphomicrobiales</taxon>
        <taxon>Bartonellaceae</taxon>
        <taxon>Bartonella</taxon>
    </lineage>
</organism>
<evidence type="ECO:0000313" key="2">
    <source>
        <dbReference type="Proteomes" id="UP000009101"/>
    </source>
</evidence>
<protein>
    <recommendedName>
        <fullName evidence="3">Cytoplasmic protein</fullName>
    </recommendedName>
</protein>